<sequence>MHEWSQAFASYRFGVPAPCACTTRGDLIMDTALSFDEALQNYLLDAQILLTQAQECLQHLELIDNDPDACRCLDSTLDNLARQATRLGLREVAHYTNALQQLLAPACHRGRLQREALPALEACLTLLAWQLELVDARTGRLSLDIGEQLVLLKNLAKVVQQPIAPSCASCDEQGSVCLHSHTTVAAGTRPGRSNPPY</sequence>
<accession>A0A1L7NA58</accession>
<organism evidence="1 2">
    <name type="scientific">Pseudomonas putida</name>
    <name type="common">Arthrobacter siderocapsulatus</name>
    <dbReference type="NCBI Taxonomy" id="303"/>
    <lineage>
        <taxon>Bacteria</taxon>
        <taxon>Pseudomonadati</taxon>
        <taxon>Pseudomonadota</taxon>
        <taxon>Gammaproteobacteria</taxon>
        <taxon>Pseudomonadales</taxon>
        <taxon>Pseudomonadaceae</taxon>
        <taxon>Pseudomonas</taxon>
    </lineage>
</organism>
<reference evidence="1 2" key="1">
    <citation type="submission" date="2015-11" db="EMBL/GenBank/DDBJ databases">
        <title>Complete genome sequencing of a biphenyl-degrading bacterium, Pseudomonas putida KF715 (=NBRC110667).</title>
        <authorList>
            <person name="Suenaga H."/>
            <person name="Fujihara N."/>
            <person name="Watanabe T."/>
            <person name="Hirose J."/>
            <person name="Kimura N."/>
            <person name="Yamazoe A."/>
            <person name="Hosoyama A."/>
            <person name="Shimodaira J."/>
            <person name="Furukawa K."/>
        </authorList>
    </citation>
    <scope>NUCLEOTIDE SEQUENCE [LARGE SCALE GENOMIC DNA]</scope>
    <source>
        <strain evidence="1 2">KF715</strain>
    </source>
</reference>
<protein>
    <submittedName>
        <fullName evidence="1">CheA signal transduction histidine kina</fullName>
    </submittedName>
</protein>
<dbReference type="Proteomes" id="UP000218731">
    <property type="component" value="Chromosome 1"/>
</dbReference>
<dbReference type="EMBL" id="AP015029">
    <property type="protein sequence ID" value="BAW22340.1"/>
    <property type="molecule type" value="Genomic_DNA"/>
</dbReference>
<gene>
    <name evidence="1" type="ORF">KF715C_ch17670</name>
</gene>
<evidence type="ECO:0000313" key="2">
    <source>
        <dbReference type="Proteomes" id="UP000218731"/>
    </source>
</evidence>
<name>A0A1L7NA58_PSEPU</name>
<proteinExistence type="predicted"/>
<evidence type="ECO:0000313" key="1">
    <source>
        <dbReference type="EMBL" id="BAW22340.1"/>
    </source>
</evidence>
<dbReference type="AlphaFoldDB" id="A0A1L7NA58"/>